<dbReference type="PROSITE" id="PS50016">
    <property type="entry name" value="ZF_PHD_2"/>
    <property type="match status" value="1"/>
</dbReference>
<feature type="compositionally biased region" description="Basic residues" evidence="5">
    <location>
        <begin position="236"/>
        <end position="257"/>
    </location>
</feature>
<keyword evidence="3" id="KW-0862">Zinc</keyword>
<dbReference type="Gene3D" id="3.30.40.10">
    <property type="entry name" value="Zinc/RING finger domain, C3HC4 (zinc finger)"/>
    <property type="match status" value="1"/>
</dbReference>
<dbReference type="SMART" id="SM00249">
    <property type="entry name" value="PHD"/>
    <property type="match status" value="1"/>
</dbReference>
<dbReference type="InterPro" id="IPR001025">
    <property type="entry name" value="BAH_dom"/>
</dbReference>
<dbReference type="PANTHER" id="PTHR46364">
    <property type="entry name" value="OS08G0421900 PROTEIN"/>
    <property type="match status" value="1"/>
</dbReference>
<organism evidence="8 9">
    <name type="scientific">Gonapodya prolifera (strain JEL478)</name>
    <name type="common">Monoblepharis prolifera</name>
    <dbReference type="NCBI Taxonomy" id="1344416"/>
    <lineage>
        <taxon>Eukaryota</taxon>
        <taxon>Fungi</taxon>
        <taxon>Fungi incertae sedis</taxon>
        <taxon>Chytridiomycota</taxon>
        <taxon>Chytridiomycota incertae sedis</taxon>
        <taxon>Monoblepharidomycetes</taxon>
        <taxon>Monoblepharidales</taxon>
        <taxon>Gonapodyaceae</taxon>
        <taxon>Gonapodya</taxon>
    </lineage>
</organism>
<sequence>MAAAVDAAQPPSNKRRLSTGPDEETDENQAMQGQPHNPFKLTPPAEAELFDFKAFILDNQEYKIGENLSILSTETEPYYGELLRIQAMKNDRRNVYLTMRWFYRPHEIIGGRRPYHGENELLKSVDHTDRIHVASVIGPCHIVNLVPGAEKEITGFYWREEYTAVKGKILTELPRYCTCSLPENPDLPLIQCDSCEKWFHADCVGFVMEEFKEEDPWYCPECEDAGVGEGSGGKGPVKKQHKTAAGKAKPTKKQASK</sequence>
<dbReference type="InterPro" id="IPR011011">
    <property type="entry name" value="Znf_FYVE_PHD"/>
</dbReference>
<dbReference type="GO" id="GO:0008270">
    <property type="term" value="F:zinc ion binding"/>
    <property type="evidence" value="ECO:0007669"/>
    <property type="project" value="UniProtKB-KW"/>
</dbReference>
<dbReference type="AlphaFoldDB" id="A0A139A478"/>
<protein>
    <recommendedName>
        <fullName evidence="10">BAH-domain-containing protein</fullName>
    </recommendedName>
</protein>
<gene>
    <name evidence="8" type="ORF">M427DRAFT_60487</name>
</gene>
<evidence type="ECO:0000256" key="2">
    <source>
        <dbReference type="ARBA" id="ARBA00022771"/>
    </source>
</evidence>
<dbReference type="InterPro" id="IPR001965">
    <property type="entry name" value="Znf_PHD"/>
</dbReference>
<keyword evidence="2 4" id="KW-0863">Zinc-finger</keyword>
<keyword evidence="9" id="KW-1185">Reference proteome</keyword>
<dbReference type="InterPro" id="IPR019787">
    <property type="entry name" value="Znf_PHD-finger"/>
</dbReference>
<dbReference type="SMART" id="SM00439">
    <property type="entry name" value="BAH"/>
    <property type="match status" value="1"/>
</dbReference>
<dbReference type="SUPFAM" id="SSF57903">
    <property type="entry name" value="FYVE/PHD zinc finger"/>
    <property type="match status" value="1"/>
</dbReference>
<feature type="region of interest" description="Disordered" evidence="5">
    <location>
        <begin position="1"/>
        <end position="41"/>
    </location>
</feature>
<dbReference type="InterPro" id="IPR043151">
    <property type="entry name" value="BAH_sf"/>
</dbReference>
<feature type="domain" description="BAH" evidence="7">
    <location>
        <begin position="60"/>
        <end position="174"/>
    </location>
</feature>
<dbReference type="Gene3D" id="2.30.30.490">
    <property type="match status" value="1"/>
</dbReference>
<evidence type="ECO:0000259" key="6">
    <source>
        <dbReference type="PROSITE" id="PS50016"/>
    </source>
</evidence>
<dbReference type="OMA" id="KLMKCIS"/>
<evidence type="ECO:0000313" key="8">
    <source>
        <dbReference type="EMBL" id="KXS11627.1"/>
    </source>
</evidence>
<feature type="region of interest" description="Disordered" evidence="5">
    <location>
        <begin position="228"/>
        <end position="257"/>
    </location>
</feature>
<dbReference type="InterPro" id="IPR013083">
    <property type="entry name" value="Znf_RING/FYVE/PHD"/>
</dbReference>
<keyword evidence="1" id="KW-0479">Metal-binding</keyword>
<evidence type="ECO:0008006" key="10">
    <source>
        <dbReference type="Google" id="ProtNLM"/>
    </source>
</evidence>
<dbReference type="InterPro" id="IPR019786">
    <property type="entry name" value="Zinc_finger_PHD-type_CS"/>
</dbReference>
<evidence type="ECO:0000256" key="5">
    <source>
        <dbReference type="SAM" id="MobiDB-lite"/>
    </source>
</evidence>
<evidence type="ECO:0000259" key="7">
    <source>
        <dbReference type="PROSITE" id="PS51038"/>
    </source>
</evidence>
<evidence type="ECO:0000313" key="9">
    <source>
        <dbReference type="Proteomes" id="UP000070544"/>
    </source>
</evidence>
<feature type="domain" description="PHD-type" evidence="6">
    <location>
        <begin position="174"/>
        <end position="225"/>
    </location>
</feature>
<dbReference type="CDD" id="cd15489">
    <property type="entry name" value="PHD_SF"/>
    <property type="match status" value="1"/>
</dbReference>
<dbReference type="Pfam" id="PF00628">
    <property type="entry name" value="PHD"/>
    <property type="match status" value="1"/>
</dbReference>
<dbReference type="EMBL" id="KQ965799">
    <property type="protein sequence ID" value="KXS11627.1"/>
    <property type="molecule type" value="Genomic_DNA"/>
</dbReference>
<dbReference type="GO" id="GO:0003682">
    <property type="term" value="F:chromatin binding"/>
    <property type="evidence" value="ECO:0007669"/>
    <property type="project" value="InterPro"/>
</dbReference>
<reference evidence="8 9" key="1">
    <citation type="journal article" date="2015" name="Genome Biol. Evol.">
        <title>Phylogenomic analyses indicate that early fungi evolved digesting cell walls of algal ancestors of land plants.</title>
        <authorList>
            <person name="Chang Y."/>
            <person name="Wang S."/>
            <person name="Sekimoto S."/>
            <person name="Aerts A.L."/>
            <person name="Choi C."/>
            <person name="Clum A."/>
            <person name="LaButti K.M."/>
            <person name="Lindquist E.A."/>
            <person name="Yee Ngan C."/>
            <person name="Ohm R.A."/>
            <person name="Salamov A.A."/>
            <person name="Grigoriev I.V."/>
            <person name="Spatafora J.W."/>
            <person name="Berbee M.L."/>
        </authorList>
    </citation>
    <scope>NUCLEOTIDE SEQUENCE [LARGE SCALE GENOMIC DNA]</scope>
    <source>
        <strain evidence="8 9">JEL478</strain>
    </source>
</reference>
<dbReference type="OrthoDB" id="10259622at2759"/>
<evidence type="ECO:0000256" key="3">
    <source>
        <dbReference type="ARBA" id="ARBA00022833"/>
    </source>
</evidence>
<proteinExistence type="predicted"/>
<accession>A0A139A478</accession>
<name>A0A139A478_GONPJ</name>
<dbReference type="STRING" id="1344416.A0A139A478"/>
<dbReference type="PROSITE" id="PS51038">
    <property type="entry name" value="BAH"/>
    <property type="match status" value="1"/>
</dbReference>
<evidence type="ECO:0000256" key="4">
    <source>
        <dbReference type="PROSITE-ProRule" id="PRU00146"/>
    </source>
</evidence>
<dbReference type="Proteomes" id="UP000070544">
    <property type="component" value="Unassembled WGS sequence"/>
</dbReference>
<evidence type="ECO:0000256" key="1">
    <source>
        <dbReference type="ARBA" id="ARBA00022723"/>
    </source>
</evidence>
<dbReference type="PROSITE" id="PS01359">
    <property type="entry name" value="ZF_PHD_1"/>
    <property type="match status" value="1"/>
</dbReference>